<dbReference type="PIRSF" id="PIRSF031066">
    <property type="entry name" value="Splicing_factor_SPF45"/>
    <property type="match status" value="1"/>
</dbReference>
<dbReference type="GO" id="GO:0045292">
    <property type="term" value="P:mRNA cis splicing, via spliceosome"/>
    <property type="evidence" value="ECO:0007669"/>
    <property type="project" value="UniProtKB-UniRule"/>
</dbReference>
<evidence type="ECO:0000259" key="10">
    <source>
        <dbReference type="PROSITE" id="PS50102"/>
    </source>
</evidence>
<dbReference type="GO" id="GO:0003723">
    <property type="term" value="F:RNA binding"/>
    <property type="evidence" value="ECO:0007669"/>
    <property type="project" value="UniProtKB-UniRule"/>
</dbReference>
<dbReference type="AlphaFoldDB" id="A0AAV6UEV0"/>
<evidence type="ECO:0000256" key="5">
    <source>
        <dbReference type="ARBA" id="ARBA00023242"/>
    </source>
</evidence>
<dbReference type="InterPro" id="IPR000504">
    <property type="entry name" value="RRM_dom"/>
</dbReference>
<comment type="function">
    <text evidence="8">Splice factor that binds to the single-stranded 3'AG at the exon/intron border and promotes its utilization in the second catalytic step. Involved in the regulation of alternative splicing and the utilization of cryptic splice sites.</text>
</comment>
<dbReference type="PROSITE" id="PS50174">
    <property type="entry name" value="G_PATCH"/>
    <property type="match status" value="1"/>
</dbReference>
<keyword evidence="3 8" id="KW-0694">RNA-binding</keyword>
<dbReference type="InterPro" id="IPR000467">
    <property type="entry name" value="G_patch_dom"/>
</dbReference>
<evidence type="ECO:0000259" key="11">
    <source>
        <dbReference type="PROSITE" id="PS50174"/>
    </source>
</evidence>
<dbReference type="Proteomes" id="UP000827092">
    <property type="component" value="Unassembled WGS sequence"/>
</dbReference>
<keyword evidence="8" id="KW-0747">Spliceosome</keyword>
<reference evidence="12 13" key="1">
    <citation type="journal article" date="2022" name="Nat. Ecol. Evol.">
        <title>A masculinizing supergene underlies an exaggerated male reproductive morph in a spider.</title>
        <authorList>
            <person name="Hendrickx F."/>
            <person name="De Corte Z."/>
            <person name="Sonet G."/>
            <person name="Van Belleghem S.M."/>
            <person name="Kostlbacher S."/>
            <person name="Vangestel C."/>
        </authorList>
    </citation>
    <scope>NUCLEOTIDE SEQUENCE [LARGE SCALE GENOMIC DNA]</scope>
    <source>
        <strain evidence="12">W744_W776</strain>
    </source>
</reference>
<evidence type="ECO:0000256" key="4">
    <source>
        <dbReference type="ARBA" id="ARBA00023187"/>
    </source>
</evidence>
<protein>
    <recommendedName>
        <fullName evidence="7 8">Splicing factor 45</fullName>
    </recommendedName>
    <alternativeName>
        <fullName evidence="8">RNA-binding motif protein 17</fullName>
    </alternativeName>
</protein>
<dbReference type="InterPro" id="IPR012677">
    <property type="entry name" value="Nucleotide-bd_a/b_plait_sf"/>
</dbReference>
<dbReference type="Gene3D" id="3.30.70.330">
    <property type="match status" value="1"/>
</dbReference>
<dbReference type="PROSITE" id="PS50102">
    <property type="entry name" value="RRM"/>
    <property type="match status" value="1"/>
</dbReference>
<dbReference type="GO" id="GO:0071011">
    <property type="term" value="C:precatalytic spliceosome"/>
    <property type="evidence" value="ECO:0007669"/>
    <property type="project" value="TreeGrafter"/>
</dbReference>
<keyword evidence="13" id="KW-1185">Reference proteome</keyword>
<dbReference type="InterPro" id="IPR040052">
    <property type="entry name" value="RBM17"/>
</dbReference>
<feature type="region of interest" description="Disordered" evidence="9">
    <location>
        <begin position="110"/>
        <end position="237"/>
    </location>
</feature>
<dbReference type="PANTHER" id="PTHR13288">
    <property type="entry name" value="SPLICING FACTOR 45 SPF45"/>
    <property type="match status" value="1"/>
</dbReference>
<accession>A0AAV6UEV0</accession>
<feature type="region of interest" description="Disordered" evidence="9">
    <location>
        <begin position="291"/>
        <end position="322"/>
    </location>
</feature>
<dbReference type="FunFam" id="3.30.70.330:FF:000079">
    <property type="entry name" value="Putative splicing factor 45"/>
    <property type="match status" value="1"/>
</dbReference>
<organism evidence="12 13">
    <name type="scientific">Oedothorax gibbosus</name>
    <dbReference type="NCBI Taxonomy" id="931172"/>
    <lineage>
        <taxon>Eukaryota</taxon>
        <taxon>Metazoa</taxon>
        <taxon>Ecdysozoa</taxon>
        <taxon>Arthropoda</taxon>
        <taxon>Chelicerata</taxon>
        <taxon>Arachnida</taxon>
        <taxon>Araneae</taxon>
        <taxon>Araneomorphae</taxon>
        <taxon>Entelegynae</taxon>
        <taxon>Araneoidea</taxon>
        <taxon>Linyphiidae</taxon>
        <taxon>Erigoninae</taxon>
        <taxon>Oedothorax</taxon>
    </lineage>
</organism>
<evidence type="ECO:0000256" key="9">
    <source>
        <dbReference type="SAM" id="MobiDB-lite"/>
    </source>
</evidence>
<dbReference type="Pfam" id="PF01585">
    <property type="entry name" value="G-patch"/>
    <property type="match status" value="1"/>
</dbReference>
<name>A0AAV6UEV0_9ARAC</name>
<feature type="compositionally biased region" description="Pro residues" evidence="9">
    <location>
        <begin position="294"/>
        <end position="317"/>
    </location>
</feature>
<evidence type="ECO:0000256" key="7">
    <source>
        <dbReference type="ARBA" id="ARBA00074919"/>
    </source>
</evidence>
<dbReference type="GO" id="GO:0000380">
    <property type="term" value="P:alternative mRNA splicing, via spliceosome"/>
    <property type="evidence" value="ECO:0007669"/>
    <property type="project" value="TreeGrafter"/>
</dbReference>
<evidence type="ECO:0000256" key="8">
    <source>
        <dbReference type="PIRNR" id="PIRNR031066"/>
    </source>
</evidence>
<dbReference type="InterPro" id="IPR034653">
    <property type="entry name" value="SPF45_RRM"/>
</dbReference>
<evidence type="ECO:0000256" key="6">
    <source>
        <dbReference type="ARBA" id="ARBA00065586"/>
    </source>
</evidence>
<evidence type="ECO:0000256" key="3">
    <source>
        <dbReference type="ARBA" id="ARBA00022884"/>
    </source>
</evidence>
<comment type="subunit">
    <text evidence="8">Associates with the spliceosome.</text>
</comment>
<keyword evidence="5 8" id="KW-0539">Nucleus</keyword>
<dbReference type="InterPro" id="IPR035979">
    <property type="entry name" value="RBD_domain_sf"/>
</dbReference>
<dbReference type="SUPFAM" id="SSF54928">
    <property type="entry name" value="RNA-binding domain, RBD"/>
    <property type="match status" value="1"/>
</dbReference>
<evidence type="ECO:0000313" key="13">
    <source>
        <dbReference type="Proteomes" id="UP000827092"/>
    </source>
</evidence>
<evidence type="ECO:0000256" key="2">
    <source>
        <dbReference type="ARBA" id="ARBA00022664"/>
    </source>
</evidence>
<feature type="domain" description="RRM" evidence="10">
    <location>
        <begin position="335"/>
        <end position="420"/>
    </location>
</feature>
<dbReference type="GO" id="GO:0005654">
    <property type="term" value="C:nucleoplasm"/>
    <property type="evidence" value="ECO:0007669"/>
    <property type="project" value="UniProtKB-UniRule"/>
</dbReference>
<evidence type="ECO:0000256" key="1">
    <source>
        <dbReference type="ARBA" id="ARBA00004123"/>
    </source>
</evidence>
<feature type="domain" description="G-patch" evidence="11">
    <location>
        <begin position="238"/>
        <end position="278"/>
    </location>
</feature>
<dbReference type="EMBL" id="JAFNEN010000442">
    <property type="protein sequence ID" value="KAG8182887.1"/>
    <property type="molecule type" value="Genomic_DNA"/>
</dbReference>
<comment type="subunit">
    <text evidence="6">Binds SXL. Associates with the spliceosome. Interacts with SF3B1, SF1 and U2AF2.</text>
</comment>
<dbReference type="SMART" id="SM00443">
    <property type="entry name" value="G_patch"/>
    <property type="match status" value="1"/>
</dbReference>
<comment type="subcellular location">
    <subcellularLocation>
        <location evidence="1 8">Nucleus</location>
    </subcellularLocation>
</comment>
<dbReference type="PANTHER" id="PTHR13288:SF8">
    <property type="entry name" value="SPLICING FACTOR 45"/>
    <property type="match status" value="1"/>
</dbReference>
<keyword evidence="4 8" id="KW-0508">mRNA splicing</keyword>
<dbReference type="CDD" id="cd12647">
    <property type="entry name" value="RRM_UHM_SPF45"/>
    <property type="match status" value="1"/>
</dbReference>
<feature type="compositionally biased region" description="Basic and acidic residues" evidence="9">
    <location>
        <begin position="112"/>
        <end position="194"/>
    </location>
</feature>
<dbReference type="Pfam" id="PF00076">
    <property type="entry name" value="RRM_1"/>
    <property type="match status" value="1"/>
</dbReference>
<dbReference type="SMART" id="SM00361">
    <property type="entry name" value="RRM_1"/>
    <property type="match status" value="1"/>
</dbReference>
<gene>
    <name evidence="12" type="ORF">JTE90_004253</name>
</gene>
<sequence length="430" mass="49343">MSLYDGLGIDSKEKVQRDQKSDLVGWSSGIKLLQSQLQLKKAALTQAKVREQVKKGTTVLPPVVDLKSRKDESEELQVPILGLAPKESKGNSTLLGGEWDVRQEYEPLWPNDYEKIMRDRNDRDKRLRDRERDRDRENRDRDRDRDRGDREFERDYNEDKPMRRNDRYNRRDRYNDRGRDFERGGRELERPPREEEYEEERPRRVAGPGAAIAPPPSLMETNEKKEPMPIPTTPFTSGSSVAARIMAKYGFKEGQGLGKKEQGMSQALQVEKTSKRGGKIIHENDLAKFAELKPPSPPQFHSPPPYLPGPNSPPNVPQPQQQVDDITEIMKSPSKVVLLRNMVGPGEVDEDLEPETKEECGKYGEVVKCVIYENPTSSTEEESVRIFIEFKRMEAAIKAVVDLNGRYFGGRIVKAGFYDVDKFQRLELAE</sequence>
<comment type="caution">
    <text evidence="12">The sequence shown here is derived from an EMBL/GenBank/DDBJ whole genome shotgun (WGS) entry which is preliminary data.</text>
</comment>
<proteinExistence type="predicted"/>
<dbReference type="InterPro" id="IPR003954">
    <property type="entry name" value="RRM_euk-type"/>
</dbReference>
<evidence type="ECO:0000313" key="12">
    <source>
        <dbReference type="EMBL" id="KAG8182887.1"/>
    </source>
</evidence>
<keyword evidence="2 8" id="KW-0507">mRNA processing</keyword>
<dbReference type="SMART" id="SM00360">
    <property type="entry name" value="RRM"/>
    <property type="match status" value="1"/>
</dbReference>